<keyword evidence="2" id="KW-1185">Reference proteome</keyword>
<sequence length="111" mass="12581">MSDWMFPYLLAAWVERLASRPWTRTRILVLLSPSRVARPILDKDRHAQSVSVGAKSGAKLLSVRDCLLLKLCVSDCVVRGTELPLGSRITGVTYDMVVFHSQRSCDRHERK</sequence>
<organism evidence="1 2">
    <name type="scientific">Gibberella moniliformis (strain M3125 / FGSC 7600)</name>
    <name type="common">Maize ear and stalk rot fungus</name>
    <name type="synonym">Fusarium verticillioides</name>
    <dbReference type="NCBI Taxonomy" id="334819"/>
    <lineage>
        <taxon>Eukaryota</taxon>
        <taxon>Fungi</taxon>
        <taxon>Dikarya</taxon>
        <taxon>Ascomycota</taxon>
        <taxon>Pezizomycotina</taxon>
        <taxon>Sordariomycetes</taxon>
        <taxon>Hypocreomycetidae</taxon>
        <taxon>Hypocreales</taxon>
        <taxon>Nectriaceae</taxon>
        <taxon>Fusarium</taxon>
        <taxon>Fusarium fujikuroi species complex</taxon>
    </lineage>
</organism>
<proteinExistence type="predicted"/>
<reference evidence="1 2" key="1">
    <citation type="journal article" date="2010" name="Nature">
        <title>Comparative genomics reveals mobile pathogenicity chromosomes in Fusarium.</title>
        <authorList>
            <person name="Ma L.J."/>
            <person name="van der Does H.C."/>
            <person name="Borkovich K.A."/>
            <person name="Coleman J.J."/>
            <person name="Daboussi M.J."/>
            <person name="Di Pietro A."/>
            <person name="Dufresne M."/>
            <person name="Freitag M."/>
            <person name="Grabherr M."/>
            <person name="Henrissat B."/>
            <person name="Houterman P.M."/>
            <person name="Kang S."/>
            <person name="Shim W.B."/>
            <person name="Woloshuk C."/>
            <person name="Xie X."/>
            <person name="Xu J.R."/>
            <person name="Antoniw J."/>
            <person name="Baker S.E."/>
            <person name="Bluhm B.H."/>
            <person name="Breakspear A."/>
            <person name="Brown D.W."/>
            <person name="Butchko R.A."/>
            <person name="Chapman S."/>
            <person name="Coulson R."/>
            <person name="Coutinho P.M."/>
            <person name="Danchin E.G."/>
            <person name="Diener A."/>
            <person name="Gale L.R."/>
            <person name="Gardiner D.M."/>
            <person name="Goff S."/>
            <person name="Hammond-Kosack K.E."/>
            <person name="Hilburn K."/>
            <person name="Hua-Van A."/>
            <person name="Jonkers W."/>
            <person name="Kazan K."/>
            <person name="Kodira C.D."/>
            <person name="Koehrsen M."/>
            <person name="Kumar L."/>
            <person name="Lee Y.H."/>
            <person name="Li L."/>
            <person name="Manners J.M."/>
            <person name="Miranda-Saavedra D."/>
            <person name="Mukherjee M."/>
            <person name="Park G."/>
            <person name="Park J."/>
            <person name="Park S.Y."/>
            <person name="Proctor R.H."/>
            <person name="Regev A."/>
            <person name="Ruiz-Roldan M.C."/>
            <person name="Sain D."/>
            <person name="Sakthikumar S."/>
            <person name="Sykes S."/>
            <person name="Schwartz D.C."/>
            <person name="Turgeon B.G."/>
            <person name="Wapinski I."/>
            <person name="Yoder O."/>
            <person name="Young S."/>
            <person name="Zeng Q."/>
            <person name="Zhou S."/>
            <person name="Galagan J."/>
            <person name="Cuomo C.A."/>
            <person name="Kistler H.C."/>
            <person name="Rep M."/>
        </authorList>
    </citation>
    <scope>NUCLEOTIDE SEQUENCE [LARGE SCALE GENOMIC DNA]</scope>
    <source>
        <strain evidence="2">M3125 / FGSC 7600</strain>
    </source>
</reference>
<protein>
    <submittedName>
        <fullName evidence="1">Uncharacterized protein</fullName>
    </submittedName>
</protein>
<dbReference type="Proteomes" id="UP000009096">
    <property type="component" value="Chromosome 8"/>
</dbReference>
<accession>W7M7C4</accession>
<dbReference type="AlphaFoldDB" id="W7M7C4"/>
<evidence type="ECO:0000313" key="1">
    <source>
        <dbReference type="EMBL" id="EWG47458.1"/>
    </source>
</evidence>
<dbReference type="GeneID" id="30073014"/>
<dbReference type="RefSeq" id="XP_018753649.1">
    <property type="nucleotide sequence ID" value="XM_018905374.1"/>
</dbReference>
<evidence type="ECO:0000313" key="2">
    <source>
        <dbReference type="Proteomes" id="UP000009096"/>
    </source>
</evidence>
<dbReference type="KEGG" id="fvr:FVEG_16138"/>
<dbReference type="VEuPathDB" id="FungiDB:FVEG_16138"/>
<name>W7M7C4_GIBM7</name>
<gene>
    <name evidence="1" type="ORF">FVEG_16138</name>
</gene>
<dbReference type="EMBL" id="DS022250">
    <property type="protein sequence ID" value="EWG47458.1"/>
    <property type="molecule type" value="Genomic_DNA"/>
</dbReference>
<dbReference type="EMBL" id="CM000585">
    <property type="protein sequence ID" value="EWG47458.1"/>
    <property type="molecule type" value="Genomic_DNA"/>
</dbReference>